<evidence type="ECO:0000256" key="1">
    <source>
        <dbReference type="ARBA" id="ARBA00022630"/>
    </source>
</evidence>
<dbReference type="EMBL" id="JACCBB010000001">
    <property type="protein sequence ID" value="NYD22698.1"/>
    <property type="molecule type" value="Genomic_DNA"/>
</dbReference>
<keyword evidence="9" id="KW-1185">Reference proteome</keyword>
<dbReference type="PANTHER" id="PTHR30011:SF16">
    <property type="entry name" value="C2H2 FINGER DOMAIN TRANSCRIPTION FACTOR (EUROFUNG)-RELATED"/>
    <property type="match status" value="1"/>
</dbReference>
<dbReference type="Gene3D" id="3.20.20.30">
    <property type="entry name" value="Luciferase-like domain"/>
    <property type="match status" value="1"/>
</dbReference>
<evidence type="ECO:0000256" key="6">
    <source>
        <dbReference type="PIRSR" id="PIRSR000337-1"/>
    </source>
</evidence>
<gene>
    <name evidence="8" type="ORF">BJ968_002238</name>
</gene>
<evidence type="ECO:0000313" key="9">
    <source>
        <dbReference type="Proteomes" id="UP000521922"/>
    </source>
</evidence>
<protein>
    <submittedName>
        <fullName evidence="8">FMN-dependent oxidoreductase (Nitrilotriacetate monooxygenase family)</fullName>
    </submittedName>
</protein>
<feature type="domain" description="Luciferase-like" evidence="7">
    <location>
        <begin position="7"/>
        <end position="389"/>
    </location>
</feature>
<comment type="similarity">
    <text evidence="5">Belongs to the NtaA/SnaA/DszA monooxygenase family.</text>
</comment>
<dbReference type="PANTHER" id="PTHR30011">
    <property type="entry name" value="ALKANESULFONATE MONOOXYGENASE-RELATED"/>
    <property type="match status" value="1"/>
</dbReference>
<dbReference type="GO" id="GO:0016705">
    <property type="term" value="F:oxidoreductase activity, acting on paired donors, with incorporation or reduction of molecular oxygen"/>
    <property type="evidence" value="ECO:0007669"/>
    <property type="project" value="InterPro"/>
</dbReference>
<feature type="binding site" evidence="6">
    <location>
        <position position="229"/>
    </location>
    <ligand>
        <name>FMN</name>
        <dbReference type="ChEBI" id="CHEBI:58210"/>
    </ligand>
</feature>
<feature type="binding site" evidence="6">
    <location>
        <position position="158"/>
    </location>
    <ligand>
        <name>FMN</name>
        <dbReference type="ChEBI" id="CHEBI:58210"/>
    </ligand>
</feature>
<comment type="caution">
    <text evidence="8">The sequence shown here is derived from an EMBL/GenBank/DDBJ whole genome shotgun (WGS) entry which is preliminary data.</text>
</comment>
<sequence>MSAPRKMHLGWFMNFTRPAWTTPWVSADEAREWTNGDYHVDWIRAMERARFDFMMLEDSSMVSDGFRGTMHADLKHSLYAPKHDPLALAPVLARETRHIGIVTTASTSFYPPFLLARSLSTIDHLSGGRAGWNIVTSSEDRAAQNFGMDVLHEHDSRYDRADEFVEVVEGLWNSWGDGALVADRATGTYVDADHVAPIHHDGRFYKVRGPLNTLPSPQRRPVYLQAGGSPRGREFAARHADAIICAAQGVRDMREFRDDIRSRAKGAGRDPDSIKVMYITLPIVAASQSEADRIHEEMRHPGEAAVEVSLGHMGALTEIDFSAVDPDAPLGALETNGHRTTLEKFLALGSTLREATGAWATRYTNPAFVGTPDKVAAAMAEEFDEVGGDGYLITGGGSRKAIAELTDGLVGALADLGRVRRRYEHELFRDNLMAF</sequence>
<dbReference type="RefSeq" id="WP_218885001.1">
    <property type="nucleotide sequence ID" value="NZ_BAAAGN010000009.1"/>
</dbReference>
<dbReference type="Proteomes" id="UP000521922">
    <property type="component" value="Unassembled WGS sequence"/>
</dbReference>
<feature type="binding site" evidence="6">
    <location>
        <position position="104"/>
    </location>
    <ligand>
        <name>FMN</name>
        <dbReference type="ChEBI" id="CHEBI:58210"/>
    </ligand>
</feature>
<reference evidence="8 9" key="1">
    <citation type="submission" date="2020-07" db="EMBL/GenBank/DDBJ databases">
        <title>Sequencing the genomes of 1000 actinobacteria strains.</title>
        <authorList>
            <person name="Klenk H.-P."/>
        </authorList>
    </citation>
    <scope>NUCLEOTIDE SEQUENCE [LARGE SCALE GENOMIC DNA]</scope>
    <source>
        <strain evidence="8 9">DSM 7487</strain>
    </source>
</reference>
<feature type="binding site" evidence="6">
    <location>
        <position position="58"/>
    </location>
    <ligand>
        <name>FMN</name>
        <dbReference type="ChEBI" id="CHEBI:58210"/>
    </ligand>
</feature>
<keyword evidence="3" id="KW-0560">Oxidoreductase</keyword>
<accession>A0A7Y9DLA3</accession>
<evidence type="ECO:0000256" key="4">
    <source>
        <dbReference type="ARBA" id="ARBA00023033"/>
    </source>
</evidence>
<evidence type="ECO:0000256" key="5">
    <source>
        <dbReference type="ARBA" id="ARBA00033748"/>
    </source>
</evidence>
<dbReference type="GO" id="GO:0004497">
    <property type="term" value="F:monooxygenase activity"/>
    <property type="evidence" value="ECO:0007669"/>
    <property type="project" value="UniProtKB-KW"/>
</dbReference>
<dbReference type="InterPro" id="IPR016215">
    <property type="entry name" value="NTA_MOA"/>
</dbReference>
<evidence type="ECO:0000313" key="8">
    <source>
        <dbReference type="EMBL" id="NYD22698.1"/>
    </source>
</evidence>
<dbReference type="NCBIfam" id="TIGR03860">
    <property type="entry name" value="FMN_nitrolo"/>
    <property type="match status" value="1"/>
</dbReference>
<proteinExistence type="inferred from homology"/>
<keyword evidence="4 8" id="KW-0503">Monooxygenase</keyword>
<evidence type="ECO:0000259" key="7">
    <source>
        <dbReference type="Pfam" id="PF00296"/>
    </source>
</evidence>
<evidence type="ECO:0000256" key="2">
    <source>
        <dbReference type="ARBA" id="ARBA00022643"/>
    </source>
</evidence>
<dbReference type="InterPro" id="IPR036661">
    <property type="entry name" value="Luciferase-like_sf"/>
</dbReference>
<keyword evidence="1 6" id="KW-0285">Flavoprotein</keyword>
<dbReference type="InterPro" id="IPR011251">
    <property type="entry name" value="Luciferase-like_dom"/>
</dbReference>
<dbReference type="SUPFAM" id="SSF51679">
    <property type="entry name" value="Bacterial luciferase-like"/>
    <property type="match status" value="1"/>
</dbReference>
<dbReference type="AlphaFoldDB" id="A0A7Y9DLA3"/>
<organism evidence="8 9">
    <name type="scientific">Kineococcus aurantiacus</name>
    <dbReference type="NCBI Taxonomy" id="37633"/>
    <lineage>
        <taxon>Bacteria</taxon>
        <taxon>Bacillati</taxon>
        <taxon>Actinomycetota</taxon>
        <taxon>Actinomycetes</taxon>
        <taxon>Kineosporiales</taxon>
        <taxon>Kineosporiaceae</taxon>
        <taxon>Kineococcus</taxon>
    </lineage>
</organism>
<dbReference type="InterPro" id="IPR051260">
    <property type="entry name" value="Diverse_substr_monoxygenases"/>
</dbReference>
<dbReference type="PIRSF" id="PIRSF000337">
    <property type="entry name" value="NTA_MOA"/>
    <property type="match status" value="1"/>
</dbReference>
<feature type="binding site" evidence="6">
    <location>
        <position position="154"/>
    </location>
    <ligand>
        <name>FMN</name>
        <dbReference type="ChEBI" id="CHEBI:58210"/>
    </ligand>
</feature>
<name>A0A7Y9DLA3_9ACTN</name>
<dbReference type="Pfam" id="PF00296">
    <property type="entry name" value="Bac_luciferase"/>
    <property type="match status" value="1"/>
</dbReference>
<evidence type="ECO:0000256" key="3">
    <source>
        <dbReference type="ARBA" id="ARBA00023002"/>
    </source>
</evidence>
<keyword evidence="2 6" id="KW-0288">FMN</keyword>